<reference evidence="1 2" key="1">
    <citation type="submission" date="2024-02" db="EMBL/GenBank/DDBJ databases">
        <title>Bacteria isolated from the canopy kelp, Nereocystis luetkeana.</title>
        <authorList>
            <person name="Pfister C.A."/>
            <person name="Younker I.T."/>
            <person name="Light S.H."/>
        </authorList>
    </citation>
    <scope>NUCLEOTIDE SEQUENCE [LARGE SCALE GENOMIC DNA]</scope>
    <source>
        <strain evidence="1 2">TI.2.07</strain>
    </source>
</reference>
<protein>
    <submittedName>
        <fullName evidence="1">DnaA regulatory inactivator Hda</fullName>
    </submittedName>
</protein>
<dbReference type="Gene3D" id="3.40.50.300">
    <property type="entry name" value="P-loop containing nucleotide triphosphate hydrolases"/>
    <property type="match status" value="1"/>
</dbReference>
<gene>
    <name evidence="1" type="ORF">V6255_18890</name>
</gene>
<proteinExistence type="predicted"/>
<comment type="caution">
    <text evidence="1">The sequence shown here is derived from an EMBL/GenBank/DDBJ whole genome shotgun (WGS) entry which is preliminary data.</text>
</comment>
<dbReference type="EMBL" id="JBAKBA010000393">
    <property type="protein sequence ID" value="MEL0661165.1"/>
    <property type="molecule type" value="Genomic_DNA"/>
</dbReference>
<name>A0ABU9HH97_9GAMM</name>
<evidence type="ECO:0000313" key="2">
    <source>
        <dbReference type="Proteomes" id="UP001366060"/>
    </source>
</evidence>
<feature type="non-terminal residue" evidence="1">
    <location>
        <position position="70"/>
    </location>
</feature>
<organism evidence="1 2">
    <name type="scientific">Psychromonas arctica</name>
    <dbReference type="NCBI Taxonomy" id="168275"/>
    <lineage>
        <taxon>Bacteria</taxon>
        <taxon>Pseudomonadati</taxon>
        <taxon>Pseudomonadota</taxon>
        <taxon>Gammaproteobacteria</taxon>
        <taxon>Alteromonadales</taxon>
        <taxon>Psychromonadaceae</taxon>
        <taxon>Psychromonas</taxon>
    </lineage>
</organism>
<accession>A0ABU9HH97</accession>
<keyword evidence="2" id="KW-1185">Reference proteome</keyword>
<dbReference type="Proteomes" id="UP001366060">
    <property type="component" value="Unassembled WGS sequence"/>
</dbReference>
<evidence type="ECO:0000313" key="1">
    <source>
        <dbReference type="EMBL" id="MEL0661165.1"/>
    </source>
</evidence>
<feature type="non-terminal residue" evidence="1">
    <location>
        <position position="1"/>
    </location>
</feature>
<dbReference type="InterPro" id="IPR027417">
    <property type="entry name" value="P-loop_NTPase"/>
</dbReference>
<sequence>IGETVAYIPLQDYRSMTLDNFDNMENITLVCIDNVDALAGDKKWEKALFYFYNRWLYNKDNRVPGANLVI</sequence>